<dbReference type="Pfam" id="PF16510">
    <property type="entry name" value="P22_portal"/>
    <property type="match status" value="1"/>
</dbReference>
<dbReference type="EMBL" id="JPKR02000004">
    <property type="protein sequence ID" value="KGD75272.1"/>
    <property type="molecule type" value="Genomic_DNA"/>
</dbReference>
<dbReference type="RefSeq" id="WP_038018904.1">
    <property type="nucleotide sequence ID" value="NZ_JPKR02000004.1"/>
</dbReference>
<dbReference type="Gene3D" id="1.10.1740.160">
    <property type="match status" value="1"/>
</dbReference>
<proteinExistence type="predicted"/>
<protein>
    <submittedName>
        <fullName evidence="1">Portal protein</fullName>
    </submittedName>
</protein>
<dbReference type="STRING" id="642227.HA49_08560"/>
<dbReference type="OrthoDB" id="1632915at2"/>
<sequence>MADTNDRLDDILGKFDRDWSASEEARTEAKNDLFFSRISQWDDWLTKYTTLQYRGQFDIVRPVVRKLVAEMRQNPIDVLFRPKDNADPNAAEILMGMYRTDMRHNTAKTSVNVAVKEQIECGIGAWRIVTEYEDEDPTSNNQIIRRVPIHEACSHVIWDANAKQQDKSDAKHVTVISALSQDGWESFAEELGLDATDIPSFQSPNDWLFPWLSNNVIHIAEYYEVVEKKEVAFIYEDPLTGEPVSYFKRDIQNVIDMLADRGMKKIGERKIKRCRVYKTILSSSAILKNRQLIAGEHLPIVPVFGEWGFVEDKEVYEGIVRLTKDGQRLRNMIMSFNADIVARNPRKKPIFYPEQIEGYEYMYAGDADYPYYLQNRTDESSNDLPLGAVGYLDDPEIPPANQYALQAASDAVQQVADLGVDNQAANGQVAFDTVNQLNMRSDLQTFVFQDNLATAMRRDGEIYASMVSDIYDVPRTVTMTLPDGEEKTVQTMTSVVDIASGQTVVLNDISGRFECYTDVGPSFQSMKEQHRAELKELLSQIDPSQQVWNVLLLQYLTLLDGKGIEITRDYANKQLVIQGLKQPETAEEQQWLQEAQQQQQNQPDPAMVQAQGVLAQGQAEQMKAQNQQQDLQIKAYTAQQQAQLTQAQAVQALANAKSLNDRSLRDALSVLSDWYQKQNTAAHNDADQMLRANQQHHGQQLDIANLLQQQSQQQQNQQPSAIPGE</sequence>
<dbReference type="InterPro" id="IPR032427">
    <property type="entry name" value="P22_portal"/>
</dbReference>
<name>A0A095TF03_9GAMM</name>
<organism evidence="1 2">
    <name type="scientific">Tatumella morbirosei</name>
    <dbReference type="NCBI Taxonomy" id="642227"/>
    <lineage>
        <taxon>Bacteria</taxon>
        <taxon>Pseudomonadati</taxon>
        <taxon>Pseudomonadota</taxon>
        <taxon>Gammaproteobacteria</taxon>
        <taxon>Enterobacterales</taxon>
        <taxon>Erwiniaceae</taxon>
        <taxon>Tatumella</taxon>
    </lineage>
</organism>
<dbReference type="Proteomes" id="UP000029577">
    <property type="component" value="Unassembled WGS sequence"/>
</dbReference>
<gene>
    <name evidence="1" type="ORF">HA49_08560</name>
</gene>
<evidence type="ECO:0000313" key="2">
    <source>
        <dbReference type="Proteomes" id="UP000029577"/>
    </source>
</evidence>
<evidence type="ECO:0000313" key="1">
    <source>
        <dbReference type="EMBL" id="KGD75272.1"/>
    </source>
</evidence>
<dbReference type="eggNOG" id="ENOG502Z9DD">
    <property type="taxonomic scope" value="Bacteria"/>
</dbReference>
<reference evidence="1" key="1">
    <citation type="submission" date="2014-12" db="EMBL/GenBank/DDBJ databases">
        <title>The draft genome of the Tatumella morbirosei type strain, LMG23360T isolated from pineapple rot.</title>
        <authorList>
            <person name="Smits T.H."/>
            <person name="Palmer M."/>
            <person name="Venter S.N."/>
            <person name="Duffy B."/>
            <person name="Steenkamp E.T."/>
            <person name="Chan W.Y."/>
            <person name="Coutinho T.A."/>
            <person name="Coetzee M.P."/>
            <person name="De Maayer P."/>
        </authorList>
    </citation>
    <scope>NUCLEOTIDE SEQUENCE [LARGE SCALE GENOMIC DNA]</scope>
    <source>
        <strain evidence="1">LMG 23360</strain>
    </source>
</reference>
<dbReference type="AlphaFoldDB" id="A0A095TF03"/>
<accession>A0A095TF03</accession>
<comment type="caution">
    <text evidence="1">The sequence shown here is derived from an EMBL/GenBank/DDBJ whole genome shotgun (WGS) entry which is preliminary data.</text>
</comment>
<dbReference type="Gene3D" id="6.10.280.90">
    <property type="match status" value="1"/>
</dbReference>
<keyword evidence="2" id="KW-1185">Reference proteome</keyword>